<dbReference type="InterPro" id="IPR038765">
    <property type="entry name" value="Papain-like_cys_pep_sf"/>
</dbReference>
<evidence type="ECO:0000313" key="1">
    <source>
        <dbReference type="EMBL" id="EFJ19337.1"/>
    </source>
</evidence>
<organism evidence="2">
    <name type="scientific">Selaginella moellendorffii</name>
    <name type="common">Spikemoss</name>
    <dbReference type="NCBI Taxonomy" id="88036"/>
    <lineage>
        <taxon>Eukaryota</taxon>
        <taxon>Viridiplantae</taxon>
        <taxon>Streptophyta</taxon>
        <taxon>Embryophyta</taxon>
        <taxon>Tracheophyta</taxon>
        <taxon>Lycopodiopsida</taxon>
        <taxon>Selaginellales</taxon>
        <taxon>Selaginellaceae</taxon>
        <taxon>Selaginella</taxon>
    </lineage>
</organism>
<dbReference type="Gene3D" id="3.90.70.10">
    <property type="entry name" value="Cysteine proteinases"/>
    <property type="match status" value="1"/>
</dbReference>
<proteinExistence type="predicted"/>
<dbReference type="AlphaFoldDB" id="D8S814"/>
<keyword evidence="2" id="KW-1185">Reference proteome</keyword>
<dbReference type="InParanoid" id="D8S814"/>
<evidence type="ECO:0000313" key="2">
    <source>
        <dbReference type="Proteomes" id="UP000001514"/>
    </source>
</evidence>
<dbReference type="Proteomes" id="UP000001514">
    <property type="component" value="Unassembled WGS sequence"/>
</dbReference>
<dbReference type="SUPFAM" id="SSF54001">
    <property type="entry name" value="Cysteine proteinases"/>
    <property type="match status" value="1"/>
</dbReference>
<dbReference type="HOGENOM" id="CLU_1006105_0_0_1"/>
<protein>
    <submittedName>
        <fullName evidence="1">Uncharacterized protein</fullName>
    </submittedName>
</protein>
<dbReference type="EMBL" id="GL377606">
    <property type="protein sequence ID" value="EFJ19337.1"/>
    <property type="molecule type" value="Genomic_DNA"/>
</dbReference>
<accession>D8S814</accession>
<dbReference type="Gramene" id="EFJ19337">
    <property type="protein sequence ID" value="EFJ19337"/>
    <property type="gene ID" value="SELMODRAFT_419156"/>
</dbReference>
<reference evidence="1 2" key="1">
    <citation type="journal article" date="2011" name="Science">
        <title>The Selaginella genome identifies genetic changes associated with the evolution of vascular plants.</title>
        <authorList>
            <person name="Banks J.A."/>
            <person name="Nishiyama T."/>
            <person name="Hasebe M."/>
            <person name="Bowman J.L."/>
            <person name="Gribskov M."/>
            <person name="dePamphilis C."/>
            <person name="Albert V.A."/>
            <person name="Aono N."/>
            <person name="Aoyama T."/>
            <person name="Ambrose B.A."/>
            <person name="Ashton N.W."/>
            <person name="Axtell M.J."/>
            <person name="Barker E."/>
            <person name="Barker M.S."/>
            <person name="Bennetzen J.L."/>
            <person name="Bonawitz N.D."/>
            <person name="Chapple C."/>
            <person name="Cheng C."/>
            <person name="Correa L.G."/>
            <person name="Dacre M."/>
            <person name="DeBarry J."/>
            <person name="Dreyer I."/>
            <person name="Elias M."/>
            <person name="Engstrom E.M."/>
            <person name="Estelle M."/>
            <person name="Feng L."/>
            <person name="Finet C."/>
            <person name="Floyd S.K."/>
            <person name="Frommer W.B."/>
            <person name="Fujita T."/>
            <person name="Gramzow L."/>
            <person name="Gutensohn M."/>
            <person name="Harholt J."/>
            <person name="Hattori M."/>
            <person name="Heyl A."/>
            <person name="Hirai T."/>
            <person name="Hiwatashi Y."/>
            <person name="Ishikawa M."/>
            <person name="Iwata M."/>
            <person name="Karol K.G."/>
            <person name="Koehler B."/>
            <person name="Kolukisaoglu U."/>
            <person name="Kubo M."/>
            <person name="Kurata T."/>
            <person name="Lalonde S."/>
            <person name="Li K."/>
            <person name="Li Y."/>
            <person name="Litt A."/>
            <person name="Lyons E."/>
            <person name="Manning G."/>
            <person name="Maruyama T."/>
            <person name="Michael T.P."/>
            <person name="Mikami K."/>
            <person name="Miyazaki S."/>
            <person name="Morinaga S."/>
            <person name="Murata T."/>
            <person name="Mueller-Roeber B."/>
            <person name="Nelson D.R."/>
            <person name="Obara M."/>
            <person name="Oguri Y."/>
            <person name="Olmstead R.G."/>
            <person name="Onodera N."/>
            <person name="Petersen B.L."/>
            <person name="Pils B."/>
            <person name="Prigge M."/>
            <person name="Rensing S.A."/>
            <person name="Riano-Pachon D.M."/>
            <person name="Roberts A.W."/>
            <person name="Sato Y."/>
            <person name="Scheller H.V."/>
            <person name="Schulz B."/>
            <person name="Schulz C."/>
            <person name="Shakirov E.V."/>
            <person name="Shibagaki N."/>
            <person name="Shinohara N."/>
            <person name="Shippen D.E."/>
            <person name="Soerensen I."/>
            <person name="Sotooka R."/>
            <person name="Sugimoto N."/>
            <person name="Sugita M."/>
            <person name="Sumikawa N."/>
            <person name="Tanurdzic M."/>
            <person name="Theissen G."/>
            <person name="Ulvskov P."/>
            <person name="Wakazuki S."/>
            <person name="Weng J.K."/>
            <person name="Willats W.W."/>
            <person name="Wipf D."/>
            <person name="Wolf P.G."/>
            <person name="Yang L."/>
            <person name="Zimmer A.D."/>
            <person name="Zhu Q."/>
            <person name="Mitros T."/>
            <person name="Hellsten U."/>
            <person name="Loque D."/>
            <person name="Otillar R."/>
            <person name="Salamov A."/>
            <person name="Schmutz J."/>
            <person name="Shapiro H."/>
            <person name="Lindquist E."/>
            <person name="Lucas S."/>
            <person name="Rokhsar D."/>
            <person name="Grigoriev I.V."/>
        </authorList>
    </citation>
    <scope>NUCLEOTIDE SEQUENCE [LARGE SCALE GENOMIC DNA]</scope>
</reference>
<sequence>MESLLKIAGHNESLSIQFCNDFCEPGFEAKDSLKTKFLGSIGFTVSCEGGSPGACLDFLTNVGVPRAANYRQYQARNRSRLEIAYDKWLYEDEKFRLKSVANTGVDIGNLVDESAILAFASWLTHRGPAVTAVKCRDWGRDSLDNNYVYVGDYEQEFKHCLLVVGFKWKERLWTLLNSHDPLGISVEGIEAFPQHIDSVIQTIPNGPQRVAAVIQDGSTRNFETVIGTFRHSQFVYDGDVDCWVYSSSIMSSIFEESQAFGNYIMEDTNGRGEGCWY</sequence>
<gene>
    <name evidence="1" type="ORF">SELMODRAFT_419156</name>
</gene>
<dbReference type="KEGG" id="smo:SELMODRAFT_419156"/>
<name>D8S814_SELML</name>